<evidence type="ECO:0000256" key="12">
    <source>
        <dbReference type="HAMAP-Rule" id="MF_01987"/>
    </source>
</evidence>
<organism evidence="14 15">
    <name type="scientific">Dysgonomonas termitidis</name>
    <dbReference type="NCBI Taxonomy" id="1516126"/>
    <lineage>
        <taxon>Bacteria</taxon>
        <taxon>Pseudomonadati</taxon>
        <taxon>Bacteroidota</taxon>
        <taxon>Bacteroidia</taxon>
        <taxon>Bacteroidales</taxon>
        <taxon>Dysgonomonadaceae</taxon>
        <taxon>Dysgonomonas</taxon>
    </lineage>
</organism>
<feature type="domain" description="Carbohydrate kinase PfkB" evidence="13">
    <location>
        <begin position="9"/>
        <end position="300"/>
    </location>
</feature>
<dbReference type="CDD" id="cd01174">
    <property type="entry name" value="ribokinase"/>
    <property type="match status" value="1"/>
</dbReference>
<evidence type="ECO:0000256" key="11">
    <source>
        <dbReference type="ARBA" id="ARBA00023277"/>
    </source>
</evidence>
<evidence type="ECO:0000256" key="7">
    <source>
        <dbReference type="ARBA" id="ARBA00022777"/>
    </source>
</evidence>
<feature type="binding site" evidence="12">
    <location>
        <position position="283"/>
    </location>
    <ligand>
        <name>ATP</name>
        <dbReference type="ChEBI" id="CHEBI:30616"/>
    </ligand>
</feature>
<evidence type="ECO:0000256" key="2">
    <source>
        <dbReference type="ARBA" id="ARBA00012035"/>
    </source>
</evidence>
<dbReference type="NCBIfam" id="TIGR02152">
    <property type="entry name" value="D_ribokin_bact"/>
    <property type="match status" value="1"/>
</dbReference>
<comment type="subunit">
    <text evidence="12">Homodimer.</text>
</comment>
<keyword evidence="12" id="KW-0963">Cytoplasm</keyword>
<dbReference type="EC" id="2.7.1.15" evidence="2 12"/>
<keyword evidence="15" id="KW-1185">Reference proteome</keyword>
<feature type="binding site" evidence="12">
    <location>
        <position position="253"/>
    </location>
    <ligand>
        <name>K(+)</name>
        <dbReference type="ChEBI" id="CHEBI:29103"/>
    </ligand>
</feature>
<keyword evidence="4 12" id="KW-0808">Transferase</keyword>
<evidence type="ECO:0000256" key="1">
    <source>
        <dbReference type="ARBA" id="ARBA00005380"/>
    </source>
</evidence>
<dbReference type="Pfam" id="PF00294">
    <property type="entry name" value="PfkB"/>
    <property type="match status" value="1"/>
</dbReference>
<dbReference type="PRINTS" id="PR00990">
    <property type="entry name" value="RIBOKINASE"/>
</dbReference>
<comment type="catalytic activity">
    <reaction evidence="12">
        <text>D-ribose + ATP = D-ribose 5-phosphate + ADP + H(+)</text>
        <dbReference type="Rhea" id="RHEA:13697"/>
        <dbReference type="ChEBI" id="CHEBI:15378"/>
        <dbReference type="ChEBI" id="CHEBI:30616"/>
        <dbReference type="ChEBI" id="CHEBI:47013"/>
        <dbReference type="ChEBI" id="CHEBI:78346"/>
        <dbReference type="ChEBI" id="CHEBI:456216"/>
        <dbReference type="EC" id="2.7.1.15"/>
    </reaction>
</comment>
<dbReference type="EMBL" id="JBHSGN010000144">
    <property type="protein sequence ID" value="MFC4676566.1"/>
    <property type="molecule type" value="Genomic_DNA"/>
</dbReference>
<feature type="binding site" evidence="12">
    <location>
        <position position="289"/>
    </location>
    <ligand>
        <name>K(+)</name>
        <dbReference type="ChEBI" id="CHEBI:29103"/>
    </ligand>
</feature>
<protein>
    <recommendedName>
        <fullName evidence="3 12">Ribokinase</fullName>
        <shortName evidence="12">RK</shortName>
        <ecNumber evidence="2 12">2.7.1.15</ecNumber>
    </recommendedName>
</protein>
<name>A0ABV9L3M1_9BACT</name>
<proteinExistence type="inferred from homology"/>
<reference evidence="15" key="1">
    <citation type="journal article" date="2019" name="Int. J. Syst. Evol. Microbiol.">
        <title>The Global Catalogue of Microorganisms (GCM) 10K type strain sequencing project: providing services to taxonomists for standard genome sequencing and annotation.</title>
        <authorList>
            <consortium name="The Broad Institute Genomics Platform"/>
            <consortium name="The Broad Institute Genome Sequencing Center for Infectious Disease"/>
            <person name="Wu L."/>
            <person name="Ma J."/>
        </authorList>
    </citation>
    <scope>NUCLEOTIDE SEQUENCE [LARGE SCALE GENOMIC DNA]</scope>
    <source>
        <strain evidence="15">CCUG 66188</strain>
    </source>
</reference>
<evidence type="ECO:0000256" key="5">
    <source>
        <dbReference type="ARBA" id="ARBA00022723"/>
    </source>
</evidence>
<evidence type="ECO:0000256" key="9">
    <source>
        <dbReference type="ARBA" id="ARBA00022842"/>
    </source>
</evidence>
<dbReference type="InterPro" id="IPR011877">
    <property type="entry name" value="Ribokinase"/>
</dbReference>
<evidence type="ECO:0000256" key="4">
    <source>
        <dbReference type="ARBA" id="ARBA00022679"/>
    </source>
</evidence>
<comment type="similarity">
    <text evidence="12">Belongs to the carbohydrate kinase PfkB family. Ribokinase subfamily.</text>
</comment>
<dbReference type="GO" id="GO:0004747">
    <property type="term" value="F:ribokinase activity"/>
    <property type="evidence" value="ECO:0007669"/>
    <property type="project" value="UniProtKB-EC"/>
</dbReference>
<feature type="binding site" evidence="12">
    <location>
        <position position="259"/>
    </location>
    <ligand>
        <name>substrate</name>
    </ligand>
</feature>
<feature type="binding site" evidence="12">
    <location>
        <begin position="258"/>
        <end position="259"/>
    </location>
    <ligand>
        <name>ATP</name>
        <dbReference type="ChEBI" id="CHEBI:30616"/>
    </ligand>
</feature>
<dbReference type="InterPro" id="IPR002173">
    <property type="entry name" value="Carboh/pur_kinase_PfkB_CS"/>
</dbReference>
<evidence type="ECO:0000256" key="6">
    <source>
        <dbReference type="ARBA" id="ARBA00022741"/>
    </source>
</evidence>
<comment type="similarity">
    <text evidence="1">Belongs to the carbohydrate kinase pfkB family.</text>
</comment>
<feature type="binding site" evidence="12">
    <location>
        <begin position="46"/>
        <end position="50"/>
    </location>
    <ligand>
        <name>substrate</name>
    </ligand>
</feature>
<gene>
    <name evidence="12 14" type="primary">rbsK</name>
    <name evidence="14" type="ORF">ACFO6W_23065</name>
</gene>
<keyword evidence="5 12" id="KW-0479">Metal-binding</keyword>
<evidence type="ECO:0000256" key="10">
    <source>
        <dbReference type="ARBA" id="ARBA00022958"/>
    </source>
</evidence>
<feature type="binding site" evidence="12">
    <location>
        <begin position="227"/>
        <end position="232"/>
    </location>
    <ligand>
        <name>ATP</name>
        <dbReference type="ChEBI" id="CHEBI:30616"/>
    </ligand>
</feature>
<feature type="active site" description="Proton acceptor" evidence="12">
    <location>
        <position position="259"/>
    </location>
</feature>
<dbReference type="Proteomes" id="UP001596023">
    <property type="component" value="Unassembled WGS sequence"/>
</dbReference>
<sequence>MSTIYNQRKKIVVIGSSNTDMTVKAQRLPIPGETILGGTFIMNPGGKGANQAIAAARLGADVTFISKIGNDLFGIQALETYKSEMIKTEYIFTDNQNPSGVALISIDSFGENCIIVAAGANMSLSPQDINKAFNSIKEADVILIQLEIPLDTVEYAVDMAYGLGKKVILKPAPARPLSVKLIKKLYAIVPNRVEAEILTGIKVSDEKSAHKAAQIISRKGVGNVVVTMGKNGAFVKEGDACRWLLAKDVETVDTTGSGDVFCGALSVYLSEGYSLMESVAFANTAAAIAVTRIGAQSAIPFRYEVDIT</sequence>
<keyword evidence="6 12" id="KW-0547">Nucleotide-binding</keyword>
<feature type="binding site" evidence="12">
    <location>
        <position position="191"/>
    </location>
    <ligand>
        <name>ATP</name>
        <dbReference type="ChEBI" id="CHEBI:30616"/>
    </ligand>
</feature>
<dbReference type="InterPro" id="IPR002139">
    <property type="entry name" value="Ribo/fructo_kinase"/>
</dbReference>
<dbReference type="InterPro" id="IPR011611">
    <property type="entry name" value="PfkB_dom"/>
</dbReference>
<keyword evidence="11 12" id="KW-0119">Carbohydrate metabolism</keyword>
<dbReference type="Gene3D" id="3.40.1190.20">
    <property type="match status" value="1"/>
</dbReference>
<feature type="binding site" evidence="12">
    <location>
        <position position="255"/>
    </location>
    <ligand>
        <name>K(+)</name>
        <dbReference type="ChEBI" id="CHEBI:29103"/>
    </ligand>
</feature>
<feature type="binding site" evidence="12">
    <location>
        <position position="292"/>
    </location>
    <ligand>
        <name>K(+)</name>
        <dbReference type="ChEBI" id="CHEBI:29103"/>
    </ligand>
</feature>
<feature type="binding site" evidence="12">
    <location>
        <position position="294"/>
    </location>
    <ligand>
        <name>K(+)</name>
        <dbReference type="ChEBI" id="CHEBI:29103"/>
    </ligand>
</feature>
<evidence type="ECO:0000259" key="13">
    <source>
        <dbReference type="Pfam" id="PF00294"/>
    </source>
</evidence>
<accession>A0ABV9L3M1</accession>
<dbReference type="SUPFAM" id="SSF53613">
    <property type="entry name" value="Ribokinase-like"/>
    <property type="match status" value="1"/>
</dbReference>
<dbReference type="PANTHER" id="PTHR10584">
    <property type="entry name" value="SUGAR KINASE"/>
    <property type="match status" value="1"/>
</dbReference>
<dbReference type="RefSeq" id="WP_380000935.1">
    <property type="nucleotide sequence ID" value="NZ_JBHSGN010000144.1"/>
</dbReference>
<dbReference type="PROSITE" id="PS00584">
    <property type="entry name" value="PFKB_KINASES_2"/>
    <property type="match status" value="1"/>
</dbReference>
<keyword evidence="10 12" id="KW-0630">Potassium</keyword>
<comment type="caution">
    <text evidence="12">Lacks conserved residue(s) required for the propagation of feature annotation.</text>
</comment>
<feature type="binding site" evidence="12">
    <location>
        <begin position="18"/>
        <end position="20"/>
    </location>
    <ligand>
        <name>substrate</name>
    </ligand>
</feature>
<keyword evidence="7 12" id="KW-0418">Kinase</keyword>
<dbReference type="PANTHER" id="PTHR10584:SF166">
    <property type="entry name" value="RIBOKINASE"/>
    <property type="match status" value="1"/>
</dbReference>
<dbReference type="HAMAP" id="MF_01987">
    <property type="entry name" value="Ribokinase"/>
    <property type="match status" value="1"/>
</dbReference>
<comment type="subcellular location">
    <subcellularLocation>
        <location evidence="12">Cytoplasm</location>
    </subcellularLocation>
</comment>
<comment type="activity regulation">
    <text evidence="12">Activated by a monovalent cation that binds near, but not in, the active site. The most likely occupant of the site in vivo is potassium. Ion binding induces a conformational change that may alter substrate affinity.</text>
</comment>
<dbReference type="InterPro" id="IPR029056">
    <property type="entry name" value="Ribokinase-like"/>
</dbReference>
<evidence type="ECO:0000256" key="3">
    <source>
        <dbReference type="ARBA" id="ARBA00016943"/>
    </source>
</evidence>
<comment type="cofactor">
    <cofactor evidence="12">
        <name>Mg(2+)</name>
        <dbReference type="ChEBI" id="CHEBI:18420"/>
    </cofactor>
    <text evidence="12">Requires a divalent cation, most likely magnesium in vivo, as an electrophilic catalyst to aid phosphoryl group transfer. It is the chelate of the metal and the nucleotide that is the actual substrate.</text>
</comment>
<keyword evidence="8 12" id="KW-0067">ATP-binding</keyword>
<evidence type="ECO:0000313" key="14">
    <source>
        <dbReference type="EMBL" id="MFC4676566.1"/>
    </source>
</evidence>
<keyword evidence="9 12" id="KW-0460">Magnesium</keyword>
<comment type="pathway">
    <text evidence="12">Carbohydrate metabolism; D-ribose degradation; D-ribose 5-phosphate from beta-D-ribopyranose: step 2/2.</text>
</comment>
<comment type="function">
    <text evidence="12">Catalyzes the phosphorylation of ribose at O-5 in a reaction requiring ATP and magnesium. The resulting D-ribose-5-phosphate can then be used either for sythesis of nucleotides, histidine, and tryptophan, or as a component of the pentose phosphate pathway.</text>
</comment>
<evidence type="ECO:0000256" key="8">
    <source>
        <dbReference type="ARBA" id="ARBA00022840"/>
    </source>
</evidence>
<evidence type="ECO:0000313" key="15">
    <source>
        <dbReference type="Proteomes" id="UP001596023"/>
    </source>
</evidence>
<feature type="binding site" evidence="12">
    <location>
        <position position="147"/>
    </location>
    <ligand>
        <name>substrate</name>
    </ligand>
</feature>
<comment type="caution">
    <text evidence="14">The sequence shown here is derived from an EMBL/GenBank/DDBJ whole genome shotgun (WGS) entry which is preliminary data.</text>
</comment>